<dbReference type="Proteomes" id="UP000027981">
    <property type="component" value="Chromosome"/>
</dbReference>
<dbReference type="InterPro" id="IPR017853">
    <property type="entry name" value="GH"/>
</dbReference>
<dbReference type="KEGG" id="ppac:PAP_08675"/>
<dbReference type="Gene3D" id="3.20.20.80">
    <property type="entry name" value="Glycosidases"/>
    <property type="match status" value="1"/>
</dbReference>
<dbReference type="OrthoDB" id="88943at2157"/>
<organism evidence="1 2">
    <name type="scientific">Palaeococcus pacificus DY20341</name>
    <dbReference type="NCBI Taxonomy" id="1343739"/>
    <lineage>
        <taxon>Archaea</taxon>
        <taxon>Methanobacteriati</taxon>
        <taxon>Methanobacteriota</taxon>
        <taxon>Thermococci</taxon>
        <taxon>Thermococcales</taxon>
        <taxon>Thermococcaceae</taxon>
        <taxon>Palaeococcus</taxon>
    </lineage>
</organism>
<dbReference type="HOGENOM" id="CLU_428749_0_0_2"/>
<dbReference type="RefSeq" id="WP_048165601.1">
    <property type="nucleotide sequence ID" value="NZ_CP006019.1"/>
</dbReference>
<dbReference type="SUPFAM" id="SSF82171">
    <property type="entry name" value="DPP6 N-terminal domain-like"/>
    <property type="match status" value="1"/>
</dbReference>
<keyword evidence="2" id="KW-1185">Reference proteome</keyword>
<dbReference type="Pfam" id="PF07676">
    <property type="entry name" value="PD40"/>
    <property type="match status" value="2"/>
</dbReference>
<protein>
    <submittedName>
        <fullName evidence="1">Uncharacterized protein</fullName>
    </submittedName>
</protein>
<name>A0A075LVG3_9EURY</name>
<reference evidence="2" key="1">
    <citation type="submission" date="2013-06" db="EMBL/GenBank/DDBJ databases">
        <title>Complete Genome Sequence of Hyperthermophilic Palaeococcus pacificus DY20341T, Isolated from a Deep-Sea Hydrothermal Sediments.</title>
        <authorList>
            <person name="Zeng X."/>
            <person name="Shao Z."/>
        </authorList>
    </citation>
    <scope>NUCLEOTIDE SEQUENCE [LARGE SCALE GENOMIC DNA]</scope>
    <source>
        <strain evidence="2">DY20341</strain>
    </source>
</reference>
<dbReference type="Gene3D" id="2.120.10.30">
    <property type="entry name" value="TolB, C-terminal domain"/>
    <property type="match status" value="1"/>
</dbReference>
<accession>A0A075LVG3</accession>
<dbReference type="GeneID" id="24842832"/>
<gene>
    <name evidence="1" type="ORF">PAP_08675</name>
</gene>
<dbReference type="EMBL" id="CP006019">
    <property type="protein sequence ID" value="AIF70116.1"/>
    <property type="molecule type" value="Genomic_DNA"/>
</dbReference>
<dbReference type="InterPro" id="IPR011042">
    <property type="entry name" value="6-blade_b-propeller_TolB-like"/>
</dbReference>
<dbReference type="InterPro" id="IPR011659">
    <property type="entry name" value="WD40"/>
</dbReference>
<evidence type="ECO:0000313" key="1">
    <source>
        <dbReference type="EMBL" id="AIF70116.1"/>
    </source>
</evidence>
<dbReference type="AlphaFoldDB" id="A0A075LVG3"/>
<evidence type="ECO:0000313" key="2">
    <source>
        <dbReference type="Proteomes" id="UP000027981"/>
    </source>
</evidence>
<dbReference type="SUPFAM" id="SSF51445">
    <property type="entry name" value="(Trans)glycosidases"/>
    <property type="match status" value="1"/>
</dbReference>
<proteinExistence type="predicted"/>
<reference evidence="1 2" key="2">
    <citation type="journal article" date="2015" name="Genome Announc.">
        <title>Complete Genome Sequence of Hyperthermophilic Piezophilic Archaeon Palaeococcus pacificus DY20341T, Isolated from Deep-Sea Hydrothermal Sediments.</title>
        <authorList>
            <person name="Zeng X."/>
            <person name="Jebbar M."/>
            <person name="Shao Z."/>
        </authorList>
    </citation>
    <scope>NUCLEOTIDE SEQUENCE [LARGE SCALE GENOMIC DNA]</scope>
    <source>
        <strain evidence="1 2">DY20341</strain>
    </source>
</reference>
<sequence length="638" mass="72113">MRRILPAFIMVMIFLIPLSGCVNKTPPAEQIITPADSPELPERGFFMGVLPTPAKGQTFEEAYSQAAEYVEFSPVWGRPTPFYFLASELSGEWGQTFVEGYIRKNGMFPVIHVSFIGPNITLITPPNMKNATLSDPKWREAYKKAVLDVVKISRPLYLSLGNEVNRWYEKYGAKEGDPNGFQHYVSLYEEIYDAVKELSPETKVFCTFAREIVSENREANLEVLSLFNPDKMDLLVFTSYPYAVRGINRPRDIPDDYYSRALKYMPGKPVGLIEIGWPSIEAFGGEQGQTDFILEVTGRLTKEQGVNLHLLGWAWLHDLNENDHLGLITRDGKEKLAYNVWVSISRLGKRAMPTIREDTIPKNAIKIMPEMDVFPPILHSDEWSKPVPLEGPINTAGAEDSPFVTPDGKNLYFFFTPDVNVPPQKQLIDGVTGIWWSKKINGKWSKPMRIVLGSSESLDGAVFILNDTMWFASVRRGNYGEVDIYTAKFRNGRWTDVKNAGELLNAVYDVGELCISPDGKTMYYGCGGDICMMDYVNGSWVNPRKVPNINSELNEDQPFITPDGNELWFTGQSRLGYPGPAIFRSLKTKDGWSEPEEIVSNFAGEPVLDAQGNLYFVHHYVTKDMKIIEADIYVAYKK</sequence>